<dbReference type="PANTHER" id="PTHR43808:SF31">
    <property type="entry name" value="N-ACETYL-L-CITRULLINE DEACETYLASE"/>
    <property type="match status" value="1"/>
</dbReference>
<dbReference type="SUPFAM" id="SSF53187">
    <property type="entry name" value="Zn-dependent exopeptidases"/>
    <property type="match status" value="1"/>
</dbReference>
<evidence type="ECO:0000259" key="4">
    <source>
        <dbReference type="Pfam" id="PF07687"/>
    </source>
</evidence>
<keyword evidence="1" id="KW-0479">Metal-binding</keyword>
<protein>
    <submittedName>
        <fullName evidence="5">M20 family metallo-hydrolase</fullName>
    </submittedName>
</protein>
<gene>
    <name evidence="5" type="ORF">ACFOSV_13130</name>
</gene>
<dbReference type="PANTHER" id="PTHR43808">
    <property type="entry name" value="ACETYLORNITHINE DEACETYLASE"/>
    <property type="match status" value="1"/>
</dbReference>
<evidence type="ECO:0000256" key="2">
    <source>
        <dbReference type="ARBA" id="ARBA00022801"/>
    </source>
</evidence>
<keyword evidence="3" id="KW-0170">Cobalt</keyword>
<dbReference type="InterPro" id="IPR050072">
    <property type="entry name" value="Peptidase_M20A"/>
</dbReference>
<name>A0ABV8AWD8_9BACT</name>
<dbReference type="EMBL" id="JBHRZS010000007">
    <property type="protein sequence ID" value="MFC3881129.1"/>
    <property type="molecule type" value="Genomic_DNA"/>
</dbReference>
<keyword evidence="6" id="KW-1185">Reference proteome</keyword>
<feature type="domain" description="Peptidase M20 dimerisation" evidence="4">
    <location>
        <begin position="169"/>
        <end position="270"/>
    </location>
</feature>
<evidence type="ECO:0000256" key="1">
    <source>
        <dbReference type="ARBA" id="ARBA00022723"/>
    </source>
</evidence>
<accession>A0ABV8AWD8</accession>
<reference evidence="6" key="1">
    <citation type="journal article" date="2019" name="Int. J. Syst. Evol. Microbiol.">
        <title>The Global Catalogue of Microorganisms (GCM) 10K type strain sequencing project: providing services to taxonomists for standard genome sequencing and annotation.</title>
        <authorList>
            <consortium name="The Broad Institute Genomics Platform"/>
            <consortium name="The Broad Institute Genome Sequencing Center for Infectious Disease"/>
            <person name="Wu L."/>
            <person name="Ma J."/>
        </authorList>
    </citation>
    <scope>NUCLEOTIDE SEQUENCE [LARGE SCALE GENOMIC DNA]</scope>
    <source>
        <strain evidence="6">CCUG 60523</strain>
    </source>
</reference>
<evidence type="ECO:0000313" key="5">
    <source>
        <dbReference type="EMBL" id="MFC3881129.1"/>
    </source>
</evidence>
<keyword evidence="2" id="KW-0378">Hydrolase</keyword>
<dbReference type="InterPro" id="IPR002933">
    <property type="entry name" value="Peptidase_M20"/>
</dbReference>
<dbReference type="InterPro" id="IPR036264">
    <property type="entry name" value="Bact_exopeptidase_dim_dom"/>
</dbReference>
<sequence length="367" mass="40449">MEDLDSYSQEAFGLLKRLISTQSFSKEEDQTAGLISDFFTQKGIEIKRIQNNVIAYPKDFNTNLPCIWLNSHHDTVKPNAGYTLDPYSPIEKDGKLFGLGSNDAGGCLVSLMATFLYFYEKEIPANLVLIASAEEEISGKNGISSIIEELPACELAIVGEPTLNMAAVAEKGLMVIDAITYGKAGHAARNEGVNAIYEALEDLETIRGFEFQKESPFLGKSKVTATVIQAGEQHNVVPDQCKFVLDVRLTDAYTLEEAFVELSSKLKSELTPRSMRLQPSFLPEDHLIQKVLDNLGIEKYGSPTLSDQALIPYPSVKIGPGDSARSHMADEFIYVEEISSGITNYVNILEMYFNLLKSKSHEALAKG</sequence>
<dbReference type="Gene3D" id="3.30.70.360">
    <property type="match status" value="1"/>
</dbReference>
<dbReference type="SUPFAM" id="SSF55031">
    <property type="entry name" value="Bacterial exopeptidase dimerisation domain"/>
    <property type="match status" value="1"/>
</dbReference>
<dbReference type="InterPro" id="IPR011650">
    <property type="entry name" value="Peptidase_M20_dimer"/>
</dbReference>
<dbReference type="Proteomes" id="UP001595805">
    <property type="component" value="Unassembled WGS sequence"/>
</dbReference>
<proteinExistence type="predicted"/>
<comment type="caution">
    <text evidence="5">The sequence shown here is derived from an EMBL/GenBank/DDBJ whole genome shotgun (WGS) entry which is preliminary data.</text>
</comment>
<dbReference type="Gene3D" id="3.40.630.10">
    <property type="entry name" value="Zn peptidases"/>
    <property type="match status" value="1"/>
</dbReference>
<dbReference type="Pfam" id="PF07687">
    <property type="entry name" value="M20_dimer"/>
    <property type="match status" value="1"/>
</dbReference>
<evidence type="ECO:0000313" key="6">
    <source>
        <dbReference type="Proteomes" id="UP001595805"/>
    </source>
</evidence>
<organism evidence="5 6">
    <name type="scientific">Algoriphagus namhaensis</name>
    <dbReference type="NCBI Taxonomy" id="915353"/>
    <lineage>
        <taxon>Bacteria</taxon>
        <taxon>Pseudomonadati</taxon>
        <taxon>Bacteroidota</taxon>
        <taxon>Cytophagia</taxon>
        <taxon>Cytophagales</taxon>
        <taxon>Cyclobacteriaceae</taxon>
        <taxon>Algoriphagus</taxon>
    </lineage>
</organism>
<evidence type="ECO:0000256" key="3">
    <source>
        <dbReference type="ARBA" id="ARBA00023285"/>
    </source>
</evidence>
<dbReference type="RefSeq" id="WP_377906469.1">
    <property type="nucleotide sequence ID" value="NZ_JBHRZS010000007.1"/>
</dbReference>
<dbReference type="Pfam" id="PF01546">
    <property type="entry name" value="Peptidase_M20"/>
    <property type="match status" value="1"/>
</dbReference>
<dbReference type="CDD" id="cd05651">
    <property type="entry name" value="M20_ArgE_DapE-like"/>
    <property type="match status" value="1"/>
</dbReference>